<dbReference type="NCBIfam" id="TIGR00318">
    <property type="entry name" value="cyaB"/>
    <property type="match status" value="1"/>
</dbReference>
<organism evidence="2 3">
    <name type="scientific">Thermococcus nautili</name>
    <dbReference type="NCBI Taxonomy" id="195522"/>
    <lineage>
        <taxon>Archaea</taxon>
        <taxon>Methanobacteriati</taxon>
        <taxon>Methanobacteriota</taxon>
        <taxon>Thermococci</taxon>
        <taxon>Thermococcales</taxon>
        <taxon>Thermococcaceae</taxon>
        <taxon>Thermococcus</taxon>
    </lineage>
</organism>
<feature type="domain" description="CYTH" evidence="1">
    <location>
        <begin position="1"/>
        <end position="166"/>
    </location>
</feature>
<dbReference type="KEGG" id="tnu:BD01_0556"/>
<dbReference type="RefSeq" id="WP_042689698.1">
    <property type="nucleotide sequence ID" value="NZ_CP007264.1"/>
</dbReference>
<dbReference type="eggNOG" id="arCOG01723">
    <property type="taxonomic scope" value="Archaea"/>
</dbReference>
<dbReference type="InterPro" id="IPR033469">
    <property type="entry name" value="CYTH-like_dom_sf"/>
</dbReference>
<dbReference type="SUPFAM" id="SSF55154">
    <property type="entry name" value="CYTH-like phosphatases"/>
    <property type="match status" value="1"/>
</dbReference>
<name>W8P0D2_9EURY</name>
<dbReference type="PANTHER" id="PTHR21028">
    <property type="entry name" value="SI:CH211-156B7.4"/>
    <property type="match status" value="1"/>
</dbReference>
<proteinExistence type="predicted"/>
<evidence type="ECO:0000313" key="2">
    <source>
        <dbReference type="EMBL" id="AHL22181.1"/>
    </source>
</evidence>
<protein>
    <submittedName>
        <fullName evidence="2">Adenylate cyclase, class 2 (Thermophilic)</fullName>
    </submittedName>
</protein>
<dbReference type="Pfam" id="PF01928">
    <property type="entry name" value="CYTH"/>
    <property type="match status" value="1"/>
</dbReference>
<dbReference type="InterPro" id="IPR008173">
    <property type="entry name" value="Adenylyl_cyclase_CyaB"/>
</dbReference>
<reference evidence="2 3" key="1">
    <citation type="submission" date="2014-02" db="EMBL/GenBank/DDBJ databases">
        <title>Genome Sequence of an Hyperthermophilic Archaeon, Thermococcus nautili 30-1, producing viral vesicles.</title>
        <authorList>
            <person name="Oberto J."/>
            <person name="Gaudin M."/>
            <person name="Cossu M."/>
            <person name="Gorlas A."/>
            <person name="Slesarev A."/>
            <person name="Marguet E."/>
            <person name="Forterre P."/>
        </authorList>
    </citation>
    <scope>NUCLEOTIDE SEQUENCE [LARGE SCALE GENOMIC DNA]</scope>
    <source>
        <strain evidence="2 3">30-1</strain>
    </source>
</reference>
<dbReference type="CDD" id="cd07890">
    <property type="entry name" value="CYTH-like_AC_IV-like"/>
    <property type="match status" value="1"/>
</dbReference>
<dbReference type="STRING" id="195522.BD01_0556"/>
<dbReference type="HOGENOM" id="CLU_105244_2_0_2"/>
<dbReference type="EMBL" id="CP007264">
    <property type="protein sequence ID" value="AHL22181.1"/>
    <property type="molecule type" value="Genomic_DNA"/>
</dbReference>
<keyword evidence="3" id="KW-1185">Reference proteome</keyword>
<dbReference type="AlphaFoldDB" id="W8P0D2"/>
<dbReference type="OrthoDB" id="46040at2157"/>
<dbReference type="PROSITE" id="PS51707">
    <property type="entry name" value="CYTH"/>
    <property type="match status" value="1"/>
</dbReference>
<dbReference type="Gene3D" id="2.40.320.10">
    <property type="entry name" value="Hypothetical Protein Pfu-838710-001"/>
    <property type="match status" value="1"/>
</dbReference>
<dbReference type="PANTHER" id="PTHR21028:SF2">
    <property type="entry name" value="CYTH DOMAIN-CONTAINING PROTEIN"/>
    <property type="match status" value="1"/>
</dbReference>
<dbReference type="Proteomes" id="UP000019434">
    <property type="component" value="Chromosome"/>
</dbReference>
<dbReference type="SMART" id="SM01118">
    <property type="entry name" value="CYTH"/>
    <property type="match status" value="1"/>
</dbReference>
<gene>
    <name evidence="2" type="ORF">BD01_0556</name>
</gene>
<dbReference type="InterPro" id="IPR023577">
    <property type="entry name" value="CYTH_domain"/>
</dbReference>
<dbReference type="GeneID" id="24959300"/>
<accession>W8P0D2</accession>
<evidence type="ECO:0000259" key="1">
    <source>
        <dbReference type="PROSITE" id="PS51707"/>
    </source>
</evidence>
<evidence type="ECO:0000313" key="3">
    <source>
        <dbReference type="Proteomes" id="UP000019434"/>
    </source>
</evidence>
<sequence length="177" mass="20866">MEVEVKFRVDFEETRRKIESLGALFVREELQEDVYFSLPLPKLLRVRKLDNLGKAFLTYKEIKDLGRNEEFDEFEVEVSDFEATVEILKRLGFEEDVVVRKRRLVYRLGDVTFELNDVEGLGGFLDIEVISDDVEKAKKKIWDVAKLLGLSEDDVEPRLYQELIREAMRNEKKDEKS</sequence>